<keyword evidence="4" id="KW-1185">Reference proteome</keyword>
<keyword evidence="1" id="KW-0472">Membrane</keyword>
<evidence type="ECO:0000259" key="2">
    <source>
        <dbReference type="Pfam" id="PF04453"/>
    </source>
</evidence>
<reference evidence="3 4" key="1">
    <citation type="submission" date="2023-05" db="EMBL/GenBank/DDBJ databases">
        <authorList>
            <person name="Yin Y."/>
            <person name="Lu Z."/>
        </authorList>
    </citation>
    <scope>NUCLEOTIDE SEQUENCE [LARGE SCALE GENOMIC DNA]</scope>
    <source>
        <strain evidence="3 4">ZM22</strain>
    </source>
</reference>
<comment type="caution">
    <text evidence="1">Lacks conserved residue(s) required for the propagation of feature annotation.</text>
</comment>
<comment type="subcellular location">
    <subcellularLocation>
        <location evidence="1">Cell outer membrane</location>
    </subcellularLocation>
</comment>
<dbReference type="EMBL" id="CP125947">
    <property type="protein sequence ID" value="WHS68043.1"/>
    <property type="molecule type" value="Genomic_DNA"/>
</dbReference>
<dbReference type="HAMAP" id="MF_01411">
    <property type="entry name" value="LPS_assembly_LptD"/>
    <property type="match status" value="1"/>
</dbReference>
<sequence length="794" mass="88729">MALAWAGAGLHVQAQESAVPEATAGQEAALMADGLPALKLKSSSLLQETYPQEVRDQQPIYIKGDSLAGQPDINASVHGEAELRRGDTMIRADKLDYALPDDKVNAVGSVYINQAGNIYKGTALDLQVDAFKGQFDNADYRFLANGAYGDSSRVDFIDKDHSVVHNATYTTCQRDDEASWQPSWMLKAETIELDMAEEVGVAHNAKLQFKGVTVLPVPRMSFPLSDKRKSGLLPPMIGMDKLGGIEYSQPYYWNIAPNRDLTVTPTVMTKRGVNLTGLFRYMEPSYSGETYASYMPGDNLRSRDRWGYSWQHRAVIDSPVGGLGLNLNLNRVSDDDYWRDFRLAPVAMRQRLLPSTASLSWAKGDGALSLNMTRYQTLQDPDALIAPPYSMVPQLQYRYTPQELPHGLDFSLVADTTRFELIRPLTGQAVNNGQRSYVQAQLSRPFLSPGAFITPKLMLHTSRYDTDSMMSNGSKSANRTLPTFSLDSGLVFERDTSWFGKKLLQTFEPRAFYTYTPYRDQSMLPLYDTGRSDFNFSSIFSENDYVGQDRIADNHLVTLGATSRFIDPESGAEKLKLAIAQRVRLSDQRVLLPGEVAATSKLSDILLGAAINWTDKWSLEGTTQYNKDLGRTVRTTATARYSPGNYRTFNIGYRTQLDTVTKKPSSELVDVGWQWPINDLWGDKGKDLGAGRGQGGGRWYAVGRLNYSIKDRQMVDTVVGLEYDGCCWIGRVVLQRLQSSVTQSNLQLLFQMEFVGFSRLSFGADPTASLKRNVPRYQYLREAVSPPSRFTNYD</sequence>
<keyword evidence="1" id="KW-0732">Signal</keyword>
<comment type="subunit">
    <text evidence="1">Component of the lipopolysaccharide transport and assembly complex. Interacts with LptE and LptA.</text>
</comment>
<comment type="function">
    <text evidence="1">Together with LptE, is involved in the assembly of lipopolysaccharide (LPS) at the surface of the outer membrane.</text>
</comment>
<evidence type="ECO:0000256" key="1">
    <source>
        <dbReference type="HAMAP-Rule" id="MF_01411"/>
    </source>
</evidence>
<accession>A0ABY8SYN5</accession>
<feature type="domain" description="LptD C-terminal" evidence="2">
    <location>
        <begin position="303"/>
        <end position="681"/>
    </location>
</feature>
<name>A0ABY8SYN5_9BURK</name>
<keyword evidence="1" id="KW-0998">Cell outer membrane</keyword>
<dbReference type="Proteomes" id="UP001240697">
    <property type="component" value="Chromosome"/>
</dbReference>
<organism evidence="3 4">
    <name type="scientific">Comamonas resistens</name>
    <dbReference type="NCBI Taxonomy" id="3046670"/>
    <lineage>
        <taxon>Bacteria</taxon>
        <taxon>Pseudomonadati</taxon>
        <taxon>Pseudomonadota</taxon>
        <taxon>Betaproteobacteria</taxon>
        <taxon>Burkholderiales</taxon>
        <taxon>Comamonadaceae</taxon>
        <taxon>Comamonas</taxon>
    </lineage>
</organism>
<dbReference type="PANTHER" id="PTHR30189">
    <property type="entry name" value="LPS-ASSEMBLY PROTEIN"/>
    <property type="match status" value="1"/>
</dbReference>
<protein>
    <recommendedName>
        <fullName evidence="1">LPS-assembly protein LptD</fullName>
    </recommendedName>
</protein>
<dbReference type="InterPro" id="IPR050218">
    <property type="entry name" value="LptD"/>
</dbReference>
<dbReference type="PANTHER" id="PTHR30189:SF1">
    <property type="entry name" value="LPS-ASSEMBLY PROTEIN LPTD"/>
    <property type="match status" value="1"/>
</dbReference>
<proteinExistence type="inferred from homology"/>
<dbReference type="InterPro" id="IPR020889">
    <property type="entry name" value="LipoPS_assembly_LptD"/>
</dbReference>
<evidence type="ECO:0000313" key="3">
    <source>
        <dbReference type="EMBL" id="WHS68043.1"/>
    </source>
</evidence>
<comment type="similarity">
    <text evidence="1">Belongs to the LptD family.</text>
</comment>
<gene>
    <name evidence="1" type="primary">lptD</name>
    <name evidence="3" type="ORF">QMY55_24050</name>
</gene>
<dbReference type="Pfam" id="PF04453">
    <property type="entry name" value="LptD"/>
    <property type="match status" value="1"/>
</dbReference>
<dbReference type="InterPro" id="IPR007543">
    <property type="entry name" value="LptD_C"/>
</dbReference>
<evidence type="ECO:0000313" key="4">
    <source>
        <dbReference type="Proteomes" id="UP001240697"/>
    </source>
</evidence>